<dbReference type="RefSeq" id="WP_034711470.1">
    <property type="nucleotide sequence ID" value="NZ_CAXIQL010000052.1"/>
</dbReference>
<evidence type="ECO:0000256" key="2">
    <source>
        <dbReference type="ARBA" id="ARBA00016549"/>
    </source>
</evidence>
<evidence type="ECO:0000256" key="4">
    <source>
        <dbReference type="ARBA" id="ARBA00030169"/>
    </source>
</evidence>
<keyword evidence="7" id="KW-1185">Reference proteome</keyword>
<evidence type="ECO:0000256" key="5">
    <source>
        <dbReference type="PIRSR" id="PIRSR605493-1"/>
    </source>
</evidence>
<dbReference type="EMBL" id="FNQJ01000002">
    <property type="protein sequence ID" value="SDZ82367.1"/>
    <property type="molecule type" value="Genomic_DNA"/>
</dbReference>
<dbReference type="GeneID" id="34233868"/>
<reference evidence="7" key="1">
    <citation type="submission" date="2016-10" db="EMBL/GenBank/DDBJ databases">
        <authorList>
            <person name="Varghese N."/>
            <person name="Submissions S."/>
        </authorList>
    </citation>
    <scope>NUCLEOTIDE SEQUENCE [LARGE SCALE GENOMIC DNA]</scope>
    <source>
        <strain evidence="7">DSM 25157</strain>
    </source>
</reference>
<evidence type="ECO:0000256" key="3">
    <source>
        <dbReference type="ARBA" id="ARBA00029596"/>
    </source>
</evidence>
<evidence type="ECO:0000313" key="6">
    <source>
        <dbReference type="EMBL" id="SDZ82367.1"/>
    </source>
</evidence>
<dbReference type="PANTHER" id="PTHR33254">
    <property type="entry name" value="4-HYDROXY-4-METHYL-2-OXOGLUTARATE ALDOLASE 3-RELATED"/>
    <property type="match status" value="1"/>
</dbReference>
<sequence length="218" mass="22863">MNAIQNPFPTPAPSDVVSALHGIVVSHLSDNLARLSGVTGLRRIHRQRKLVGTAVTVKVRPGDNLLIYKALTLGQPGHVLVVDGGGDLTNALVGELILLYARQRGFSGFVIDGAVRDSAAFAEADFPCYARGVSHRGPYKQGPGALNVPVTVGGQVIHPGDLVVGDEDGVVSFSQSQAAALIEAARKTAAHEEAVKREIATGKVEQSWLDKVLIPAGL</sequence>
<dbReference type="Gene3D" id="3.50.30.40">
    <property type="entry name" value="Ribonuclease E inhibitor RraA/RraA-like"/>
    <property type="match status" value="1"/>
</dbReference>
<keyword evidence="5" id="KW-0460">Magnesium</keyword>
<name>A0A1H3W5L1_9BURK</name>
<dbReference type="AlphaFoldDB" id="A0A1H3W5L1"/>
<dbReference type="STRING" id="592050.SAMN05421875_10285"/>
<dbReference type="Proteomes" id="UP000199002">
    <property type="component" value="Unassembled WGS sequence"/>
</dbReference>
<comment type="cofactor">
    <cofactor evidence="1">
        <name>a divalent metal cation</name>
        <dbReference type="ChEBI" id="CHEBI:60240"/>
    </cofactor>
</comment>
<keyword evidence="5" id="KW-0479">Metal-binding</keyword>
<comment type="cofactor">
    <cofactor evidence="5">
        <name>Mg(2+)</name>
        <dbReference type="ChEBI" id="CHEBI:18420"/>
    </cofactor>
</comment>
<evidence type="ECO:0000256" key="1">
    <source>
        <dbReference type="ARBA" id="ARBA00001968"/>
    </source>
</evidence>
<dbReference type="NCBIfam" id="NF004850">
    <property type="entry name" value="PRK06201.1"/>
    <property type="match status" value="1"/>
</dbReference>
<dbReference type="SUPFAM" id="SSF89562">
    <property type="entry name" value="RraA-like"/>
    <property type="match status" value="1"/>
</dbReference>
<protein>
    <recommendedName>
        <fullName evidence="2">Putative 4-hydroxy-4-methyl-2-oxoglutarate aldolase</fullName>
    </recommendedName>
    <alternativeName>
        <fullName evidence="3">Regulator of ribonuclease activity homolog</fullName>
    </alternativeName>
    <alternativeName>
        <fullName evidence="4">RraA-like protein</fullName>
    </alternativeName>
</protein>
<feature type="binding site" evidence="5">
    <location>
        <begin position="94"/>
        <end position="97"/>
    </location>
    <ligand>
        <name>substrate</name>
    </ligand>
</feature>
<organism evidence="6 7">
    <name type="scientific">Acidovorax soli</name>
    <dbReference type="NCBI Taxonomy" id="592050"/>
    <lineage>
        <taxon>Bacteria</taxon>
        <taxon>Pseudomonadati</taxon>
        <taxon>Pseudomonadota</taxon>
        <taxon>Betaproteobacteria</taxon>
        <taxon>Burkholderiales</taxon>
        <taxon>Comamonadaceae</taxon>
        <taxon>Acidovorax</taxon>
    </lineage>
</organism>
<dbReference type="PANTHER" id="PTHR33254:SF4">
    <property type="entry name" value="4-HYDROXY-4-METHYL-2-OXOGLUTARATE ALDOLASE 3-RELATED"/>
    <property type="match status" value="1"/>
</dbReference>
<gene>
    <name evidence="6" type="ORF">SAMN05421875_10285</name>
</gene>
<accession>A0A1H3W5L1</accession>
<dbReference type="CDD" id="cd16841">
    <property type="entry name" value="RraA_family"/>
    <property type="match status" value="1"/>
</dbReference>
<dbReference type="InterPro" id="IPR036704">
    <property type="entry name" value="RraA/RraA-like_sf"/>
</dbReference>
<proteinExistence type="predicted"/>
<dbReference type="GO" id="GO:0046872">
    <property type="term" value="F:metal ion binding"/>
    <property type="evidence" value="ECO:0007669"/>
    <property type="project" value="UniProtKB-KW"/>
</dbReference>
<feature type="binding site" evidence="5">
    <location>
        <position position="117"/>
    </location>
    <ligand>
        <name>Mg(2+)</name>
        <dbReference type="ChEBI" id="CHEBI:18420"/>
    </ligand>
</feature>
<dbReference type="InterPro" id="IPR005493">
    <property type="entry name" value="RraA/RraA-like"/>
</dbReference>
<feature type="binding site" evidence="5">
    <location>
        <position position="116"/>
    </location>
    <ligand>
        <name>substrate</name>
    </ligand>
</feature>
<dbReference type="Pfam" id="PF03737">
    <property type="entry name" value="RraA-like"/>
    <property type="match status" value="1"/>
</dbReference>
<evidence type="ECO:0000313" key="7">
    <source>
        <dbReference type="Proteomes" id="UP000199002"/>
    </source>
</evidence>